<dbReference type="EMBL" id="JAEUGD010000064">
    <property type="protein sequence ID" value="MBL6448580.1"/>
    <property type="molecule type" value="Genomic_DNA"/>
</dbReference>
<dbReference type="RefSeq" id="WP_202858115.1">
    <property type="nucleotide sequence ID" value="NZ_JAEUGD010000064.1"/>
</dbReference>
<sequence>MTTFTTTNFDRLKELLEASPDDFIVIRKSSEGKDYKIRKSNITGSGQSASLAYDPEVTYDTPATAAVSGNPSYAEFNNKLWRSETDDNQGNQPVEGVNWTEVSANESGLIPHKPGVFKQEEVYVTGVPKAGYPKCLLRLVSATRPYETADLEAEYLAGDWEIIGFELLDEDDFVSDSATKGATQQSIKAYLLGMLGLLNNLQTTDKTNLVAAVNEVKTSVNAILTAVASNDVNYDTLQELVDFIKTIDTEGELIALIDAAVGNTTWRNPGGTLQDAYNNSLDGEIELDVLKNFKVLKSGGLVSVFELDQTEQALLLAGKSDLSSDYSLWIVDDLGNNLLKVWNDGSVEFGGSVSSFLQVQAGITSGNAGIQFPSSQPIAYRLKDDASFDYITFKTDTSGEGRAAVVIQKFVHNQGLGFRTIKAQAFSITTSSNSAQNIIGSIPVPSGNVVEVFVQQFGGRGADGNVQSGNPIKIIARNVAGTTSGANDVISVLRLGAADGGPNVNYNDTTDEIEFRFQNESTGQVYDCWVDFSYVIYPAI</sequence>
<keyword evidence="2" id="KW-1185">Reference proteome</keyword>
<organism evidence="1 2">
    <name type="scientific">Fulvivirga marina</name>
    <dbReference type="NCBI Taxonomy" id="2494733"/>
    <lineage>
        <taxon>Bacteria</taxon>
        <taxon>Pseudomonadati</taxon>
        <taxon>Bacteroidota</taxon>
        <taxon>Cytophagia</taxon>
        <taxon>Cytophagales</taxon>
        <taxon>Fulvivirgaceae</taxon>
        <taxon>Fulvivirga</taxon>
    </lineage>
</organism>
<accession>A0A937KFR8</accession>
<evidence type="ECO:0000313" key="2">
    <source>
        <dbReference type="Proteomes" id="UP000614216"/>
    </source>
</evidence>
<dbReference type="AlphaFoldDB" id="A0A937KFR8"/>
<gene>
    <name evidence="1" type="ORF">JMN32_19875</name>
</gene>
<evidence type="ECO:0000313" key="1">
    <source>
        <dbReference type="EMBL" id="MBL6448580.1"/>
    </source>
</evidence>
<name>A0A937KFR8_9BACT</name>
<dbReference type="Proteomes" id="UP000614216">
    <property type="component" value="Unassembled WGS sequence"/>
</dbReference>
<reference evidence="1" key="1">
    <citation type="submission" date="2021-01" db="EMBL/GenBank/DDBJ databases">
        <title>Fulvivirga kasyanovii gen. nov., sp nov., a novel member of the phylum Bacteroidetes isolated from seawater in a mussel farm.</title>
        <authorList>
            <person name="Zhao L.-H."/>
            <person name="Wang Z.-J."/>
        </authorList>
    </citation>
    <scope>NUCLEOTIDE SEQUENCE</scope>
    <source>
        <strain evidence="1">29W222</strain>
    </source>
</reference>
<protein>
    <submittedName>
        <fullName evidence="1">Uncharacterized protein</fullName>
    </submittedName>
</protein>
<proteinExistence type="predicted"/>
<comment type="caution">
    <text evidence="1">The sequence shown here is derived from an EMBL/GenBank/DDBJ whole genome shotgun (WGS) entry which is preliminary data.</text>
</comment>